<dbReference type="InterPro" id="IPR000262">
    <property type="entry name" value="FMN-dep_DH"/>
</dbReference>
<organism evidence="10">
    <name type="scientific">Darwinula stevensoni</name>
    <dbReference type="NCBI Taxonomy" id="69355"/>
    <lineage>
        <taxon>Eukaryota</taxon>
        <taxon>Metazoa</taxon>
        <taxon>Ecdysozoa</taxon>
        <taxon>Arthropoda</taxon>
        <taxon>Crustacea</taxon>
        <taxon>Oligostraca</taxon>
        <taxon>Ostracoda</taxon>
        <taxon>Podocopa</taxon>
        <taxon>Podocopida</taxon>
        <taxon>Darwinulocopina</taxon>
        <taxon>Darwinuloidea</taxon>
        <taxon>Darwinulidae</taxon>
        <taxon>Darwinula</taxon>
    </lineage>
</organism>
<keyword evidence="11" id="KW-1185">Reference proteome</keyword>
<dbReference type="AlphaFoldDB" id="A0A7R9FQD2"/>
<dbReference type="EMBL" id="CAJPEV010003116">
    <property type="protein sequence ID" value="CAG0898964.1"/>
    <property type="molecule type" value="Genomic_DNA"/>
</dbReference>
<keyword evidence="8" id="KW-0285">Flavoprotein</keyword>
<evidence type="ECO:0000256" key="1">
    <source>
        <dbReference type="ARBA" id="ARBA00001917"/>
    </source>
</evidence>
<dbReference type="Proteomes" id="UP000677054">
    <property type="component" value="Unassembled WGS sequence"/>
</dbReference>
<feature type="domain" description="FMN hydroxy acid dehydrogenase" evidence="9">
    <location>
        <begin position="1"/>
        <end position="354"/>
    </location>
</feature>
<dbReference type="GO" id="GO:0010181">
    <property type="term" value="F:FMN binding"/>
    <property type="evidence" value="ECO:0007669"/>
    <property type="project" value="InterPro"/>
</dbReference>
<evidence type="ECO:0000256" key="2">
    <source>
        <dbReference type="ARBA" id="ARBA00013087"/>
    </source>
</evidence>
<evidence type="ECO:0000256" key="6">
    <source>
        <dbReference type="ARBA" id="ARBA00029327"/>
    </source>
</evidence>
<comment type="cofactor">
    <cofactor evidence="1">
        <name>FMN</name>
        <dbReference type="ChEBI" id="CHEBI:58210"/>
    </cofactor>
</comment>
<evidence type="ECO:0000256" key="5">
    <source>
        <dbReference type="ARBA" id="ARBA00029325"/>
    </source>
</evidence>
<feature type="binding site" evidence="8">
    <location>
        <position position="252"/>
    </location>
    <ligand>
        <name>glyoxylate</name>
        <dbReference type="ChEBI" id="CHEBI:36655"/>
    </ligand>
</feature>
<dbReference type="InterPro" id="IPR012133">
    <property type="entry name" value="Alpha-hydoxy_acid_DH_FMN"/>
</dbReference>
<dbReference type="EC" id="1.1.3.15" evidence="2"/>
<accession>A0A7R9FQD2</accession>
<dbReference type="OrthoDB" id="25826at2759"/>
<evidence type="ECO:0000259" key="9">
    <source>
        <dbReference type="PROSITE" id="PS51349"/>
    </source>
</evidence>
<dbReference type="Gene3D" id="3.20.20.70">
    <property type="entry name" value="Aldolase class I"/>
    <property type="match status" value="1"/>
</dbReference>
<sequence length="358" mass="39382">MPIYIADLEERARDILPRSAWMFLKNGAYPEMTLRDNRDAFQRYKLRPRCLRRDVTARDLTATVLGRQVSLPFGIAPTGINKLIHPDGEIATAKAAETMGALYILSTSASIPMEDVATSSPNGMKWFQLYVMAAQDATEALIHRAENAGYRALVVTVDTPILGRREIELRQQFFLPDDIRMCHFEKPDASGERNLNTSVAAFNQGLTWQDLKWMKKVTKLPLILKGIMTAEDAQLAAESGIAAIIVSNHGARQLDGVPATIDVLPEIVRAVDGRCEIYFDGGITHGSDIFKALALGAQMVFVGKGILYGLACGGQQGVEKALSILRDELSNTMALMGCSSIKHIEKDMVIHQSLLPKL</sequence>
<comment type="catalytic activity">
    <reaction evidence="5">
        <text>a (2S)-2-hydroxycarboxylate + O2 = a 2-oxocarboxylate + H2O2</text>
        <dbReference type="Rhea" id="RHEA:16789"/>
        <dbReference type="ChEBI" id="CHEBI:15379"/>
        <dbReference type="ChEBI" id="CHEBI:16240"/>
        <dbReference type="ChEBI" id="CHEBI:35179"/>
        <dbReference type="ChEBI" id="CHEBI:58123"/>
        <dbReference type="EC" id="1.1.3.15"/>
    </reaction>
    <physiologicalReaction direction="left-to-right" evidence="5">
        <dbReference type="Rhea" id="RHEA:16790"/>
    </physiologicalReaction>
</comment>
<dbReference type="Pfam" id="PF01070">
    <property type="entry name" value="FMN_dh"/>
    <property type="match status" value="1"/>
</dbReference>
<comment type="catalytic activity">
    <reaction evidence="6">
        <text>2-hydroxyoctanoate + O2 = 2-oxooctanoate + H2O2</text>
        <dbReference type="Rhea" id="RHEA:67940"/>
        <dbReference type="ChEBI" id="CHEBI:15379"/>
        <dbReference type="ChEBI" id="CHEBI:16240"/>
        <dbReference type="ChEBI" id="CHEBI:133514"/>
        <dbReference type="ChEBI" id="CHEBI:176689"/>
    </reaction>
    <physiologicalReaction direction="left-to-right" evidence="6">
        <dbReference type="Rhea" id="RHEA:67941"/>
    </physiologicalReaction>
</comment>
<dbReference type="InterPro" id="IPR037396">
    <property type="entry name" value="FMN_HAD"/>
</dbReference>
<feature type="binding site" evidence="8">
    <location>
        <position position="225"/>
    </location>
    <ligand>
        <name>FMN</name>
        <dbReference type="ChEBI" id="CHEBI:58210"/>
    </ligand>
</feature>
<protein>
    <recommendedName>
        <fullName evidence="2">(S)-2-hydroxy-acid oxidase</fullName>
        <ecNumber evidence="2">1.1.3.15</ecNumber>
    </recommendedName>
</protein>
<dbReference type="SUPFAM" id="SSF51395">
    <property type="entry name" value="FMN-linked oxidoreductases"/>
    <property type="match status" value="1"/>
</dbReference>
<dbReference type="InterPro" id="IPR008259">
    <property type="entry name" value="FMN_hydac_DH_AS"/>
</dbReference>
<gene>
    <name evidence="10" type="ORF">DSTB1V02_LOCUS10627</name>
</gene>
<feature type="binding site" evidence="8">
    <location>
        <position position="130"/>
    </location>
    <ligand>
        <name>FMN</name>
        <dbReference type="ChEBI" id="CHEBI:58210"/>
    </ligand>
</feature>
<feature type="active site" description="Proton acceptor" evidence="7">
    <location>
        <position position="249"/>
    </location>
</feature>
<dbReference type="InterPro" id="IPR013785">
    <property type="entry name" value="Aldolase_TIM"/>
</dbReference>
<reference evidence="10" key="1">
    <citation type="submission" date="2020-11" db="EMBL/GenBank/DDBJ databases">
        <authorList>
            <person name="Tran Van P."/>
        </authorList>
    </citation>
    <scope>NUCLEOTIDE SEQUENCE</scope>
</reference>
<dbReference type="PANTHER" id="PTHR10578">
    <property type="entry name" value="S -2-HYDROXY-ACID OXIDASE-RELATED"/>
    <property type="match status" value="1"/>
</dbReference>
<feature type="binding site" evidence="8">
    <location>
        <position position="106"/>
    </location>
    <ligand>
        <name>FMN</name>
        <dbReference type="ChEBI" id="CHEBI:58210"/>
    </ligand>
</feature>
<comment type="similarity">
    <text evidence="4">Belongs to the FMN-dependent alpha-hydroxy acid dehydrogenase family.</text>
</comment>
<keyword evidence="8" id="KW-0288">FMN</keyword>
<feature type="binding site" evidence="8">
    <location>
        <position position="247"/>
    </location>
    <ligand>
        <name>FMN</name>
        <dbReference type="ChEBI" id="CHEBI:58210"/>
    </ligand>
</feature>
<dbReference type="PIRSF" id="PIRSF000138">
    <property type="entry name" value="Al-hdrx_acd_dh"/>
    <property type="match status" value="1"/>
</dbReference>
<keyword evidence="3" id="KW-0560">Oxidoreductase</keyword>
<dbReference type="EMBL" id="LR902633">
    <property type="protein sequence ID" value="CAD7250858.1"/>
    <property type="molecule type" value="Genomic_DNA"/>
</dbReference>
<evidence type="ECO:0000256" key="7">
    <source>
        <dbReference type="PIRSR" id="PIRSR000138-1"/>
    </source>
</evidence>
<evidence type="ECO:0000313" key="11">
    <source>
        <dbReference type="Proteomes" id="UP000677054"/>
    </source>
</evidence>
<dbReference type="GO" id="GO:0001561">
    <property type="term" value="P:fatty acid alpha-oxidation"/>
    <property type="evidence" value="ECO:0007669"/>
    <property type="project" value="TreeGrafter"/>
</dbReference>
<dbReference type="FunFam" id="3.20.20.70:FF:000056">
    <property type="entry name" value="hydroxyacid oxidase 2"/>
    <property type="match status" value="1"/>
</dbReference>
<feature type="binding site" evidence="8">
    <location>
        <position position="156"/>
    </location>
    <ligand>
        <name>FMN</name>
        <dbReference type="ChEBI" id="CHEBI:58210"/>
    </ligand>
</feature>
<evidence type="ECO:0000256" key="3">
    <source>
        <dbReference type="ARBA" id="ARBA00023002"/>
    </source>
</evidence>
<feature type="binding site" evidence="8">
    <location>
        <position position="165"/>
    </location>
    <ligand>
        <name>glyoxylate</name>
        <dbReference type="ChEBI" id="CHEBI:36655"/>
    </ligand>
</feature>
<dbReference type="PROSITE" id="PS00557">
    <property type="entry name" value="FMN_HYDROXY_ACID_DH_1"/>
    <property type="match status" value="1"/>
</dbReference>
<dbReference type="CDD" id="cd02809">
    <property type="entry name" value="alpha_hydroxyacid_oxid_FMN"/>
    <property type="match status" value="1"/>
</dbReference>
<feature type="binding site" evidence="8">
    <location>
        <position position="249"/>
    </location>
    <ligand>
        <name>glyoxylate</name>
        <dbReference type="ChEBI" id="CHEBI:36655"/>
    </ligand>
</feature>
<dbReference type="GO" id="GO:0005782">
    <property type="term" value="C:peroxisomal matrix"/>
    <property type="evidence" value="ECO:0007669"/>
    <property type="project" value="TreeGrafter"/>
</dbReference>
<evidence type="ECO:0000256" key="8">
    <source>
        <dbReference type="PIRSR" id="PIRSR000138-2"/>
    </source>
</evidence>
<proteinExistence type="inferred from homology"/>
<feature type="binding site" evidence="8">
    <location>
        <begin position="77"/>
        <end position="79"/>
    </location>
    <ligand>
        <name>FMN</name>
        <dbReference type="ChEBI" id="CHEBI:58210"/>
    </ligand>
</feature>
<feature type="binding site" evidence="8">
    <location>
        <position position="128"/>
    </location>
    <ligand>
        <name>FMN</name>
        <dbReference type="ChEBI" id="CHEBI:58210"/>
    </ligand>
</feature>
<name>A0A7R9FQD2_9CRUS</name>
<dbReference type="GO" id="GO:0003973">
    <property type="term" value="F:(S)-2-hydroxy-acid oxidase activity"/>
    <property type="evidence" value="ECO:0007669"/>
    <property type="project" value="UniProtKB-EC"/>
</dbReference>
<dbReference type="PROSITE" id="PS51349">
    <property type="entry name" value="FMN_HYDROXY_ACID_DH_2"/>
    <property type="match status" value="1"/>
</dbReference>
<evidence type="ECO:0000313" key="10">
    <source>
        <dbReference type="EMBL" id="CAD7250858.1"/>
    </source>
</evidence>
<dbReference type="PANTHER" id="PTHR10578:SF149">
    <property type="entry name" value="2-HYDROXYACID OXIDASE 2"/>
    <property type="match status" value="1"/>
</dbReference>
<evidence type="ECO:0000256" key="4">
    <source>
        <dbReference type="ARBA" id="ARBA00024042"/>
    </source>
</evidence>